<dbReference type="InterPro" id="IPR058567">
    <property type="entry name" value="Ig_TRAPPC9_Trs120_3rd"/>
</dbReference>
<dbReference type="InterPro" id="IPR013935">
    <property type="entry name" value="Trs120_TRAPPC9"/>
</dbReference>
<dbReference type="STRING" id="35722.A0A0B7NAV4"/>
<feature type="domain" description="Trs120/TRAPPC9 N-terminal" evidence="5">
    <location>
        <begin position="5"/>
        <end position="358"/>
    </location>
</feature>
<dbReference type="InterPro" id="IPR019734">
    <property type="entry name" value="TPR_rpt"/>
</dbReference>
<feature type="repeat" description="TPR" evidence="3">
    <location>
        <begin position="296"/>
        <end position="329"/>
    </location>
</feature>
<dbReference type="EMBL" id="LN728061">
    <property type="protein sequence ID" value="CEP12553.1"/>
    <property type="molecule type" value="Genomic_DNA"/>
</dbReference>
<dbReference type="PANTHER" id="PTHR21512">
    <property type="entry name" value="TRAFFICKING PROTEIN PARTICLE COMPLEX SUBUNIT 9"/>
    <property type="match status" value="1"/>
</dbReference>
<dbReference type="GO" id="GO:0005802">
    <property type="term" value="C:trans-Golgi network"/>
    <property type="evidence" value="ECO:0007669"/>
    <property type="project" value="TreeGrafter"/>
</dbReference>
<dbReference type="InterPro" id="IPR058568">
    <property type="entry name" value="Ig_TRAPPC9_Trs120_4th"/>
</dbReference>
<dbReference type="Pfam" id="PF26280">
    <property type="entry name" value="Ig_TRAPPC9-Trs120_2nd"/>
    <property type="match status" value="1"/>
</dbReference>
<keyword evidence="2" id="KW-0333">Golgi apparatus</keyword>
<dbReference type="Proteomes" id="UP000054107">
    <property type="component" value="Unassembled WGS sequence"/>
</dbReference>
<dbReference type="Pfam" id="PF26251">
    <property type="entry name" value="TPR_TRAPPC9-Trs120"/>
    <property type="match status" value="1"/>
</dbReference>
<feature type="domain" description="Trs120/TRAPPC9 TPR region" evidence="6">
    <location>
        <begin position="398"/>
        <end position="679"/>
    </location>
</feature>
<dbReference type="InterPro" id="IPR058563">
    <property type="entry name" value="Trs120_TRAPPC9_N"/>
</dbReference>
<keyword evidence="3" id="KW-0802">TPR repeat</keyword>
<reference evidence="10 11" key="1">
    <citation type="submission" date="2014-09" db="EMBL/GenBank/DDBJ databases">
        <authorList>
            <person name="Ellenberger Sabrina"/>
        </authorList>
    </citation>
    <scope>NUCLEOTIDE SEQUENCE [LARGE SCALE GENOMIC DNA]</scope>
    <source>
        <strain evidence="10 11">CBS 412.66</strain>
    </source>
</reference>
<accession>A0A0B7NAV4</accession>
<feature type="domain" description="Trs120/TRAPPC9 fourth Ig-like" evidence="9">
    <location>
        <begin position="1267"/>
        <end position="1391"/>
    </location>
</feature>
<dbReference type="InterPro" id="IPR058564">
    <property type="entry name" value="TPR_TRAPPC9_Trs120"/>
</dbReference>
<evidence type="ECO:0000256" key="2">
    <source>
        <dbReference type="ARBA" id="ARBA00023034"/>
    </source>
</evidence>
<keyword evidence="11" id="KW-1185">Reference proteome</keyword>
<dbReference type="InterPro" id="IPR058565">
    <property type="entry name" value="Ig_TRAPPC9_Trs120_1st"/>
</dbReference>
<dbReference type="PANTHER" id="PTHR21512:SF5">
    <property type="entry name" value="TRAFFICKING PROTEIN PARTICLE COMPLEX SUBUNIT 9"/>
    <property type="match status" value="1"/>
</dbReference>
<evidence type="ECO:0000256" key="4">
    <source>
        <dbReference type="SAM" id="MobiDB-lite"/>
    </source>
</evidence>
<dbReference type="Pfam" id="PF26282">
    <property type="entry name" value="Ig_TRAPPC9-Trs120_3rd"/>
    <property type="match status" value="1"/>
</dbReference>
<feature type="compositionally biased region" description="Polar residues" evidence="4">
    <location>
        <begin position="224"/>
        <end position="234"/>
    </location>
</feature>
<feature type="domain" description="Trs120/TRAPPC9 third Ig-like" evidence="8">
    <location>
        <begin position="1065"/>
        <end position="1263"/>
    </location>
</feature>
<evidence type="ECO:0000259" key="9">
    <source>
        <dbReference type="Pfam" id="PF26283"/>
    </source>
</evidence>
<organism evidence="10 11">
    <name type="scientific">Parasitella parasitica</name>
    <dbReference type="NCBI Taxonomy" id="35722"/>
    <lineage>
        <taxon>Eukaryota</taxon>
        <taxon>Fungi</taxon>
        <taxon>Fungi incertae sedis</taxon>
        <taxon>Mucoromycota</taxon>
        <taxon>Mucoromycotina</taxon>
        <taxon>Mucoromycetes</taxon>
        <taxon>Mucorales</taxon>
        <taxon>Mucorineae</taxon>
        <taxon>Mucoraceae</taxon>
        <taxon>Parasitella</taxon>
    </lineage>
</organism>
<gene>
    <name evidence="10" type="primary">PARPA_06524.1 scaffold 22734</name>
</gene>
<evidence type="ECO:0000259" key="7">
    <source>
        <dbReference type="Pfam" id="PF26254"/>
    </source>
</evidence>
<dbReference type="Pfam" id="PF26254">
    <property type="entry name" value="Ig_TRAPPC9-Trs120_1st"/>
    <property type="match status" value="1"/>
</dbReference>
<evidence type="ECO:0000313" key="11">
    <source>
        <dbReference type="Proteomes" id="UP000054107"/>
    </source>
</evidence>
<proteinExistence type="predicted"/>
<dbReference type="Pfam" id="PF08626">
    <property type="entry name" value="TRAPPC9-Trs120"/>
    <property type="match status" value="1"/>
</dbReference>
<evidence type="ECO:0000256" key="1">
    <source>
        <dbReference type="ARBA" id="ARBA00004555"/>
    </source>
</evidence>
<feature type="compositionally biased region" description="Low complexity" evidence="4">
    <location>
        <begin position="207"/>
        <end position="223"/>
    </location>
</feature>
<protein>
    <submittedName>
        <fullName evidence="10">Uncharacterized protein</fullName>
    </submittedName>
</protein>
<evidence type="ECO:0000259" key="8">
    <source>
        <dbReference type="Pfam" id="PF26282"/>
    </source>
</evidence>
<feature type="region of interest" description="Disordered" evidence="4">
    <location>
        <begin position="197"/>
        <end position="274"/>
    </location>
</feature>
<comment type="subcellular location">
    <subcellularLocation>
        <location evidence="1">Golgi apparatus</location>
    </subcellularLocation>
</comment>
<name>A0A0B7NAV4_9FUNG</name>
<evidence type="ECO:0000259" key="5">
    <source>
        <dbReference type="Pfam" id="PF08626"/>
    </source>
</evidence>
<evidence type="ECO:0000259" key="6">
    <source>
        <dbReference type="Pfam" id="PF26251"/>
    </source>
</evidence>
<feature type="domain" description="Trs120/TRAPPC9 first Ig-like" evidence="7">
    <location>
        <begin position="694"/>
        <end position="885"/>
    </location>
</feature>
<evidence type="ECO:0000256" key="3">
    <source>
        <dbReference type="PROSITE-ProRule" id="PRU00339"/>
    </source>
</evidence>
<dbReference type="OrthoDB" id="27962at2759"/>
<evidence type="ECO:0000313" key="10">
    <source>
        <dbReference type="EMBL" id="CEP12553.1"/>
    </source>
</evidence>
<sequence length="1394" mass="156659">MDLALDITSACRVRVLLVPVSPIKKSTFWRHVELVRKFSLVRLGDVTPDLHQGTNAKFSSQAFQEGQMHFQFVTKYNQDHCHLEDFQPHRRIFGVIGIMDCREWKDKDLNEGYRKFVGMLGQYPTALATRFFAFDPTENQPDDTKGLIMIPNVGNMSFYMSTMICDFASQILDQFAAIAERIESLNVLESPIPSGYVPKSLDPSNVNNRLLQPQSSNSSPQQLIRNSQALGPTPSSSVSSSFLKRASTTAANTRKSLAPANSPPTPKPSLSRSITLTGSPAAVAGDAGRTLQRTPGRIKKLLGDFYLLAGRLPDAVNHYNEAIEMAQNSSDYLWLSSAKEGLACTTIILAFLQADAGHIVSRRTLTTEDDAVVDPTPVTTTTAPPNEETNKLPTIVNEIIQMYDDLLQTYAKVSSTTNIPIPKLVFAEACLKISRFLMAIYLNGGWDKDLLTKIVQTPPSQSLLKRGTQLATSDLIKYKGSGLTRYFIAKWITKVWILDVDDMPLIDQINIMTQMSSVLSTIGYHRKSAWFMYETLNRMIPLLIQGRAAMASSNSSKKSAEKGDDGILQVLKRICEVYGIGESNVQDGGTLQMLHSKFNNQQEKTDYAAKSNIVGFGWAALQIDILRECIVISEAIQDHASMLYYTTVLLKNLYQHISKDEQIRLASSIQRIVNISKRSGQVDSTINYWGFNIVKSIQPIPPIPRKAIYQHPLLIAKALAASKEGRASSGDPFIYNPFAKKKNDKPQINLIKDEVCEFKVVLSNPFGFDLELSNIILSTSGIEFSAVPAAATIPANDTLTLRLTGTPLETGSLIIRGCIIKITGFAEQEFMNEKQEVKKVEQTKNSKDIIQRSIESERFKYTGLQALSKRPNQDQKSTEKNIIENKQQEGLNVIDDQPLLKIKSTSLLHGAVMLFEGEMTHISIEVENIGNIPVDFLTLSFTDSTTVHPKPINPELPTEEQYEIELYTKGTPVFSWEGSKADSNQIGKKINLPPGKHTEIIVNIYGKQGCTGGAIHVDYGYLDRAIKDQSEKIAEAISQELPTTLYTRQVYLPIMITVYQNLEPLNWDVLYLRDNMSVTDSMVKDASNKIESLDIKRIESAEQPVEQLLVITQQASDSDDKNPYCLLTLDVRNTWTIPFDIEFTVDNSTEKDDANTNSLLRSVVTIQPALTKRMVLPLKKLFLTSEQRLQPIPSFDLNKQFVVSQAPKMAPEQERARLQMFWYREQLLSRVKAKWQCRSNGRGGIINLRSSLRLTSLQLNVLKKQDIEFIVDMSKEGVATTGHRQFRCRVNYFVQMNVTIANRQARPVKLILRIQPVQSYNDGAKEYDLTEKLLLQGVSQLVLPEIPPNGEITHEIPMCFLSRGKFEFLYHVEDVHTREMYYDHDWAFVNVLDQ</sequence>
<feature type="compositionally biased region" description="Polar residues" evidence="4">
    <location>
        <begin position="246"/>
        <end position="255"/>
    </location>
</feature>
<dbReference type="PROSITE" id="PS50005">
    <property type="entry name" value="TPR"/>
    <property type="match status" value="1"/>
</dbReference>
<dbReference type="Pfam" id="PF26283">
    <property type="entry name" value="Ig_TRAPPC9-Trs120_4th"/>
    <property type="match status" value="1"/>
</dbReference>